<evidence type="ECO:0000256" key="3">
    <source>
        <dbReference type="ARBA" id="ARBA00022490"/>
    </source>
</evidence>
<dbReference type="Pfam" id="PF14886">
    <property type="entry name" value="FAM183"/>
    <property type="match status" value="1"/>
</dbReference>
<comment type="subcellular location">
    <subcellularLocation>
        <location evidence="1">Cell projection</location>
        <location evidence="1">Cilium</location>
    </subcellularLocation>
    <subcellularLocation>
        <location evidence="2">Cytoplasm</location>
        <location evidence="2">Cytoskeleton</location>
    </subcellularLocation>
</comment>
<evidence type="ECO:0000313" key="8">
    <source>
        <dbReference type="Proteomes" id="UP001178508"/>
    </source>
</evidence>
<dbReference type="PANTHER" id="PTHR33865">
    <property type="entry name" value="PROTEIN FAM183B"/>
    <property type="match status" value="1"/>
</dbReference>
<evidence type="ECO:0000256" key="4">
    <source>
        <dbReference type="ARBA" id="ARBA00023212"/>
    </source>
</evidence>
<name>A0AAV1FI35_XYRNO</name>
<accession>A0AAV1FI35</accession>
<evidence type="ECO:0000256" key="6">
    <source>
        <dbReference type="ARBA" id="ARBA00034777"/>
    </source>
</evidence>
<keyword evidence="4" id="KW-0206">Cytoskeleton</keyword>
<evidence type="ECO:0000256" key="1">
    <source>
        <dbReference type="ARBA" id="ARBA00004138"/>
    </source>
</evidence>
<dbReference type="GO" id="GO:0097546">
    <property type="term" value="C:ciliary base"/>
    <property type="evidence" value="ECO:0007669"/>
    <property type="project" value="TreeGrafter"/>
</dbReference>
<dbReference type="PANTHER" id="PTHR33865:SF3">
    <property type="entry name" value="PROTEIN FAM183B"/>
    <property type="match status" value="1"/>
</dbReference>
<evidence type="ECO:0000256" key="5">
    <source>
        <dbReference type="ARBA" id="ARBA00023273"/>
    </source>
</evidence>
<proteinExistence type="inferred from homology"/>
<dbReference type="InterPro" id="IPR029214">
    <property type="entry name" value="CFAP144"/>
</dbReference>
<comment type="similarity">
    <text evidence="6">Belongs to the CFAP144 family.</text>
</comment>
<evidence type="ECO:0000256" key="2">
    <source>
        <dbReference type="ARBA" id="ARBA00004245"/>
    </source>
</evidence>
<dbReference type="GO" id="GO:0005856">
    <property type="term" value="C:cytoskeleton"/>
    <property type="evidence" value="ECO:0007669"/>
    <property type="project" value="UniProtKB-SubCell"/>
</dbReference>
<dbReference type="AlphaFoldDB" id="A0AAV1FI35"/>
<organism evidence="7 8">
    <name type="scientific">Xyrichtys novacula</name>
    <name type="common">Pearly razorfish</name>
    <name type="synonym">Hemipteronotus novacula</name>
    <dbReference type="NCBI Taxonomy" id="13765"/>
    <lineage>
        <taxon>Eukaryota</taxon>
        <taxon>Metazoa</taxon>
        <taxon>Chordata</taxon>
        <taxon>Craniata</taxon>
        <taxon>Vertebrata</taxon>
        <taxon>Euteleostomi</taxon>
        <taxon>Actinopterygii</taxon>
        <taxon>Neopterygii</taxon>
        <taxon>Teleostei</taxon>
        <taxon>Neoteleostei</taxon>
        <taxon>Acanthomorphata</taxon>
        <taxon>Eupercaria</taxon>
        <taxon>Labriformes</taxon>
        <taxon>Labridae</taxon>
        <taxon>Xyrichtys</taxon>
    </lineage>
</organism>
<keyword evidence="3" id="KW-0963">Cytoplasm</keyword>
<dbReference type="Proteomes" id="UP001178508">
    <property type="component" value="Chromosome 7"/>
</dbReference>
<gene>
    <name evidence="7" type="ORF">XNOV1_A027557</name>
</gene>
<dbReference type="EMBL" id="OY660870">
    <property type="protein sequence ID" value="CAJ1061072.1"/>
    <property type="molecule type" value="Genomic_DNA"/>
</dbReference>
<keyword evidence="5" id="KW-0966">Cell projection</keyword>
<reference evidence="7" key="1">
    <citation type="submission" date="2023-08" db="EMBL/GenBank/DDBJ databases">
        <authorList>
            <person name="Alioto T."/>
            <person name="Alioto T."/>
            <person name="Gomez Garrido J."/>
        </authorList>
    </citation>
    <scope>NUCLEOTIDE SEQUENCE</scope>
</reference>
<keyword evidence="8" id="KW-1185">Reference proteome</keyword>
<protein>
    <submittedName>
        <fullName evidence="7">Protein FAM183A</fullName>
    </submittedName>
</protein>
<sequence>MAEKKKETPNMVHENTIFIETVKKELRHLKLQTEVSFNPYRKVHLLPDKPMARKQPEILVDTTEYIEAYRRIHQEPSKKYPEPLTESQKIGWWASQLTPQKRSDRLYFPRVCTDVTRH</sequence>
<evidence type="ECO:0000313" key="7">
    <source>
        <dbReference type="EMBL" id="CAJ1061072.1"/>
    </source>
</evidence>